<dbReference type="PANTHER" id="PTHR43031">
    <property type="entry name" value="FAD-DEPENDENT OXIDOREDUCTASE"/>
    <property type="match status" value="1"/>
</dbReference>
<dbReference type="Gene3D" id="3.40.250.10">
    <property type="entry name" value="Rhodanese-like domain"/>
    <property type="match status" value="1"/>
</dbReference>
<dbReference type="Pfam" id="PF00581">
    <property type="entry name" value="Rhodanese"/>
    <property type="match status" value="1"/>
</dbReference>
<keyword evidence="2" id="KW-0808">Transferase</keyword>
<dbReference type="OrthoDB" id="9800872at2"/>
<dbReference type="InterPro" id="IPR050229">
    <property type="entry name" value="GlpE_sulfurtransferase"/>
</dbReference>
<dbReference type="InterPro" id="IPR001763">
    <property type="entry name" value="Rhodanese-like_dom"/>
</dbReference>
<dbReference type="SMART" id="SM00450">
    <property type="entry name" value="RHOD"/>
    <property type="match status" value="1"/>
</dbReference>
<dbReference type="GO" id="GO:0016779">
    <property type="term" value="F:nucleotidyltransferase activity"/>
    <property type="evidence" value="ECO:0007669"/>
    <property type="project" value="UniProtKB-KW"/>
</dbReference>
<proteinExistence type="predicted"/>
<dbReference type="InterPro" id="IPR036873">
    <property type="entry name" value="Rhodanese-like_dom_sf"/>
</dbReference>
<evidence type="ECO:0000313" key="2">
    <source>
        <dbReference type="EMBL" id="TWU37058.1"/>
    </source>
</evidence>
<comment type="caution">
    <text evidence="2">The sequence shown here is derived from an EMBL/GenBank/DDBJ whole genome shotgun (WGS) entry which is preliminary data.</text>
</comment>
<sequence length="114" mass="12663">MTNSEELPIQIDVPTVAKMLRRGDNFLLLDVRESSEYAIAKINGSTLVPMSELAGRAAELDPHQDRLIVVHCHHGGRSLQVTHALKASGFRKVQNMEGGIDQWSLQIDSSVPRY</sequence>
<keyword evidence="2" id="KW-0548">Nucleotidyltransferase</keyword>
<accession>A0A5C6DJZ0</accession>
<evidence type="ECO:0000313" key="3">
    <source>
        <dbReference type="Proteomes" id="UP000319143"/>
    </source>
</evidence>
<dbReference type="PROSITE" id="PS50206">
    <property type="entry name" value="RHODANESE_3"/>
    <property type="match status" value="1"/>
</dbReference>
<dbReference type="EMBL" id="SJPV01000005">
    <property type="protein sequence ID" value="TWU37058.1"/>
    <property type="molecule type" value="Genomic_DNA"/>
</dbReference>
<gene>
    <name evidence="2" type="primary">moeZ_2</name>
    <name evidence="2" type="ORF">Poly41_31840</name>
</gene>
<dbReference type="PANTHER" id="PTHR43031:SF17">
    <property type="entry name" value="SULFURTRANSFERASE YTWF-RELATED"/>
    <property type="match status" value="1"/>
</dbReference>
<dbReference type="Proteomes" id="UP000319143">
    <property type="component" value="Unassembled WGS sequence"/>
</dbReference>
<feature type="domain" description="Rhodanese" evidence="1">
    <location>
        <begin position="22"/>
        <end position="112"/>
    </location>
</feature>
<reference evidence="2 3" key="1">
    <citation type="submission" date="2019-02" db="EMBL/GenBank/DDBJ databases">
        <title>Deep-cultivation of Planctomycetes and their phenomic and genomic characterization uncovers novel biology.</title>
        <authorList>
            <person name="Wiegand S."/>
            <person name="Jogler M."/>
            <person name="Boedeker C."/>
            <person name="Pinto D."/>
            <person name="Vollmers J."/>
            <person name="Rivas-Marin E."/>
            <person name="Kohn T."/>
            <person name="Peeters S.H."/>
            <person name="Heuer A."/>
            <person name="Rast P."/>
            <person name="Oberbeckmann S."/>
            <person name="Bunk B."/>
            <person name="Jeske O."/>
            <person name="Meyerdierks A."/>
            <person name="Storesund J.E."/>
            <person name="Kallscheuer N."/>
            <person name="Luecker S."/>
            <person name="Lage O.M."/>
            <person name="Pohl T."/>
            <person name="Merkel B.J."/>
            <person name="Hornburger P."/>
            <person name="Mueller R.-W."/>
            <person name="Bruemmer F."/>
            <person name="Labrenz M."/>
            <person name="Spormann A.M."/>
            <person name="Op Den Camp H."/>
            <person name="Overmann J."/>
            <person name="Amann R."/>
            <person name="Jetten M.S.M."/>
            <person name="Mascher T."/>
            <person name="Medema M.H."/>
            <person name="Devos D.P."/>
            <person name="Kaster A.-K."/>
            <person name="Ovreas L."/>
            <person name="Rohde M."/>
            <person name="Galperin M.Y."/>
            <person name="Jogler C."/>
        </authorList>
    </citation>
    <scope>NUCLEOTIDE SEQUENCE [LARGE SCALE GENOMIC DNA]</scope>
    <source>
        <strain evidence="2 3">Poly41</strain>
    </source>
</reference>
<name>A0A5C6DJZ0_9BACT</name>
<dbReference type="RefSeq" id="WP_146527268.1">
    <property type="nucleotide sequence ID" value="NZ_SJPV01000005.1"/>
</dbReference>
<protein>
    <submittedName>
        <fullName evidence="2">Putative adenylyltransferase/sulfurtransferase MoeZ</fullName>
    </submittedName>
</protein>
<organism evidence="2 3">
    <name type="scientific">Novipirellula artificiosorum</name>
    <dbReference type="NCBI Taxonomy" id="2528016"/>
    <lineage>
        <taxon>Bacteria</taxon>
        <taxon>Pseudomonadati</taxon>
        <taxon>Planctomycetota</taxon>
        <taxon>Planctomycetia</taxon>
        <taxon>Pirellulales</taxon>
        <taxon>Pirellulaceae</taxon>
        <taxon>Novipirellula</taxon>
    </lineage>
</organism>
<dbReference type="AlphaFoldDB" id="A0A5C6DJZ0"/>
<keyword evidence="3" id="KW-1185">Reference proteome</keyword>
<dbReference type="SUPFAM" id="SSF52821">
    <property type="entry name" value="Rhodanese/Cell cycle control phosphatase"/>
    <property type="match status" value="1"/>
</dbReference>
<evidence type="ECO:0000259" key="1">
    <source>
        <dbReference type="PROSITE" id="PS50206"/>
    </source>
</evidence>